<keyword evidence="2" id="KW-1133">Transmembrane helix</keyword>
<dbReference type="Proteomes" id="UP000677875">
    <property type="component" value="Unassembled WGS sequence"/>
</dbReference>
<evidence type="ECO:0000256" key="2">
    <source>
        <dbReference type="SAM" id="Phobius"/>
    </source>
</evidence>
<feature type="compositionally biased region" description="Gly residues" evidence="1">
    <location>
        <begin position="112"/>
        <end position="122"/>
    </location>
</feature>
<keyword evidence="2" id="KW-0812">Transmembrane</keyword>
<reference evidence="3" key="1">
    <citation type="submission" date="2021-04" db="EMBL/GenBank/DDBJ databases">
        <title>Genome seq and assembly of Streptomyces sp. RG38.</title>
        <authorList>
            <person name="Chhetri G."/>
        </authorList>
    </citation>
    <scope>NUCLEOTIDE SEQUENCE</scope>
    <source>
        <strain evidence="3">RG38</strain>
    </source>
</reference>
<dbReference type="EMBL" id="JAGPNL010000003">
    <property type="protein sequence ID" value="MBQ0827550.1"/>
    <property type="molecule type" value="Genomic_DNA"/>
</dbReference>
<gene>
    <name evidence="3" type="ORF">J5Y05_13670</name>
</gene>
<feature type="transmembrane region" description="Helical" evidence="2">
    <location>
        <begin position="14"/>
        <end position="35"/>
    </location>
</feature>
<dbReference type="AlphaFoldDB" id="A0A940XFM8"/>
<evidence type="ECO:0000313" key="4">
    <source>
        <dbReference type="Proteomes" id="UP000677875"/>
    </source>
</evidence>
<protein>
    <recommendedName>
        <fullName evidence="5">Secreted protein</fullName>
    </recommendedName>
</protein>
<keyword evidence="4" id="KW-1185">Reference proteome</keyword>
<feature type="region of interest" description="Disordered" evidence="1">
    <location>
        <begin position="45"/>
        <end position="122"/>
    </location>
</feature>
<evidence type="ECO:0008006" key="5">
    <source>
        <dbReference type="Google" id="ProtNLM"/>
    </source>
</evidence>
<dbReference type="InterPro" id="IPR045513">
    <property type="entry name" value="DUF6479"/>
</dbReference>
<accession>A0A940XFM8</accession>
<name>A0A940XFM8_9ACTN</name>
<feature type="compositionally biased region" description="Basic and acidic residues" evidence="1">
    <location>
        <begin position="63"/>
        <end position="73"/>
    </location>
</feature>
<dbReference type="RefSeq" id="WP_210872021.1">
    <property type="nucleotide sequence ID" value="NZ_JAGPNL010000003.1"/>
</dbReference>
<sequence>MSTATYVLQAAPDALAMTGAFVGGLVIVGALILAVRIGMRVMDQEPTRPRADEQPTLPATGAVREEREMREPDEIPLTSDGSPRLMPYQLHHAGSRRGADQTRRRWLPGSSGAFGSGGPGHV</sequence>
<evidence type="ECO:0000256" key="1">
    <source>
        <dbReference type="SAM" id="MobiDB-lite"/>
    </source>
</evidence>
<keyword evidence="2" id="KW-0472">Membrane</keyword>
<comment type="caution">
    <text evidence="3">The sequence shown here is derived from an EMBL/GenBank/DDBJ whole genome shotgun (WGS) entry which is preliminary data.</text>
</comment>
<organism evidence="3 4">
    <name type="scientific">Streptomyces tagetis</name>
    <dbReference type="NCBI Taxonomy" id="2820809"/>
    <lineage>
        <taxon>Bacteria</taxon>
        <taxon>Bacillati</taxon>
        <taxon>Actinomycetota</taxon>
        <taxon>Actinomycetes</taxon>
        <taxon>Kitasatosporales</taxon>
        <taxon>Streptomycetaceae</taxon>
        <taxon>Streptomyces</taxon>
    </lineage>
</organism>
<proteinExistence type="predicted"/>
<dbReference type="Pfam" id="PF20087">
    <property type="entry name" value="DUF6479"/>
    <property type="match status" value="1"/>
</dbReference>
<evidence type="ECO:0000313" key="3">
    <source>
        <dbReference type="EMBL" id="MBQ0827550.1"/>
    </source>
</evidence>